<comment type="similarity">
    <text evidence="1">Belongs to the ATP-dependent AMP-binding enzyme family.</text>
</comment>
<dbReference type="PROSITE" id="PS00455">
    <property type="entry name" value="AMP_BINDING"/>
    <property type="match status" value="1"/>
</dbReference>
<sequence length="476" mass="53416">MKDSRGTLTFSQLRINACQLAHAFIEEGLQKGDRIAVLMSNRKEHIELDIAVALAGLVKVPINYRLHPKELEYIVDNSQASILIGEAALINSVRLLIKKINIDTEYESFISNQQTDFPDIEINQHDLFALMYTSGTTGKPKGAMLTHRNMISSALSLNMICEITHGDTIGHVAPLTHGSNFLAQCALFFGLKQVIFNKFEPDDFIDDLEREKISIIFLVPTLVNLMIHGKNFDPEKLRYVKSINMAGSPISVEKIHKALGLLGPIFAETYGLVEAPMVITMMPKQELENHPDSCGAIGPFVEVKISDPKGIEVPNGEIGEVTCKGSIVMKGYWNNEKANNESFKDGWFYTGDLAWRDELGYIHLVDRTKDVIITGGMNVYPREVEEVINQHPAIKETCVFGIPDERWGESICAHIVLNEQLINLDKEEIIILCKKNLASYKKPRFVHIVDALPKNSYGKILRKTLRESYQPQGGIR</sequence>
<dbReference type="EMBL" id="CAKKMG010000144">
    <property type="protein sequence ID" value="CAH0312627.1"/>
    <property type="molecule type" value="Genomic_DNA"/>
</dbReference>
<evidence type="ECO:0000256" key="1">
    <source>
        <dbReference type="ARBA" id="ARBA00006432"/>
    </source>
</evidence>
<comment type="caution">
    <text evidence="5">The sequence shown here is derived from an EMBL/GenBank/DDBJ whole genome shotgun (WGS) entry which is preliminary data.</text>
</comment>
<dbReference type="Proteomes" id="UP000789326">
    <property type="component" value="Unassembled WGS sequence"/>
</dbReference>
<dbReference type="Gene3D" id="3.30.300.30">
    <property type="match status" value="1"/>
</dbReference>
<evidence type="ECO:0000259" key="4">
    <source>
        <dbReference type="Pfam" id="PF13193"/>
    </source>
</evidence>
<proteinExistence type="inferred from homology"/>
<evidence type="ECO:0000259" key="3">
    <source>
        <dbReference type="Pfam" id="PF00501"/>
    </source>
</evidence>
<keyword evidence="2 5" id="KW-0436">Ligase</keyword>
<accession>A0A9W4L4R0</accession>
<dbReference type="Pfam" id="PF13193">
    <property type="entry name" value="AMP-binding_C"/>
    <property type="match status" value="1"/>
</dbReference>
<dbReference type="EC" id="6.2.1.3" evidence="5"/>
<dbReference type="PANTHER" id="PTHR43201:SF5">
    <property type="entry name" value="MEDIUM-CHAIN ACYL-COA LIGASE ACSF2, MITOCHONDRIAL"/>
    <property type="match status" value="1"/>
</dbReference>
<evidence type="ECO:0000256" key="2">
    <source>
        <dbReference type="ARBA" id="ARBA00022598"/>
    </source>
</evidence>
<dbReference type="AlphaFoldDB" id="A0A9W4L4R0"/>
<evidence type="ECO:0000313" key="5">
    <source>
        <dbReference type="EMBL" id="CAH0312627.1"/>
    </source>
</evidence>
<name>A0A9W4L4R0_9BACI</name>
<dbReference type="Gene3D" id="3.40.50.12780">
    <property type="entry name" value="N-terminal domain of ligase-like"/>
    <property type="match status" value="1"/>
</dbReference>
<gene>
    <name evidence="5" type="primary">lcfB_6</name>
    <name evidence="5" type="ORF">SRABI133_05002</name>
</gene>
<feature type="domain" description="AMP-binding enzyme C-terminal" evidence="4">
    <location>
        <begin position="383"/>
        <end position="459"/>
    </location>
</feature>
<reference evidence="5" key="1">
    <citation type="submission" date="2021-11" db="EMBL/GenBank/DDBJ databases">
        <authorList>
            <person name="Bulgarelli D."/>
        </authorList>
    </citation>
    <scope>NUCLEOTIDE SEQUENCE</scope>
    <source>
        <strain evidence="5">Bi133</strain>
    </source>
</reference>
<dbReference type="Pfam" id="PF00501">
    <property type="entry name" value="AMP-binding"/>
    <property type="match status" value="1"/>
</dbReference>
<evidence type="ECO:0000313" key="6">
    <source>
        <dbReference type="Proteomes" id="UP000789326"/>
    </source>
</evidence>
<dbReference type="InterPro" id="IPR020845">
    <property type="entry name" value="AMP-binding_CS"/>
</dbReference>
<dbReference type="FunFam" id="3.30.300.30:FF:000008">
    <property type="entry name" value="2,3-dihydroxybenzoate-AMP ligase"/>
    <property type="match status" value="1"/>
</dbReference>
<protein>
    <submittedName>
        <fullName evidence="5">Long-chain-fatty-acid--CoA ligase</fullName>
        <ecNumber evidence="5">6.2.1.3</ecNumber>
    </submittedName>
</protein>
<dbReference type="PANTHER" id="PTHR43201">
    <property type="entry name" value="ACYL-COA SYNTHETASE"/>
    <property type="match status" value="1"/>
</dbReference>
<organism evidence="5 6">
    <name type="scientific">Peribacillus simplex</name>
    <dbReference type="NCBI Taxonomy" id="1478"/>
    <lineage>
        <taxon>Bacteria</taxon>
        <taxon>Bacillati</taxon>
        <taxon>Bacillota</taxon>
        <taxon>Bacilli</taxon>
        <taxon>Bacillales</taxon>
        <taxon>Bacillaceae</taxon>
        <taxon>Peribacillus</taxon>
    </lineage>
</organism>
<dbReference type="InterPro" id="IPR025110">
    <property type="entry name" value="AMP-bd_C"/>
</dbReference>
<dbReference type="SUPFAM" id="SSF56801">
    <property type="entry name" value="Acetyl-CoA synthetase-like"/>
    <property type="match status" value="1"/>
</dbReference>
<dbReference type="GO" id="GO:0031956">
    <property type="term" value="F:medium-chain fatty acid-CoA ligase activity"/>
    <property type="evidence" value="ECO:0007669"/>
    <property type="project" value="TreeGrafter"/>
</dbReference>
<dbReference type="InterPro" id="IPR000873">
    <property type="entry name" value="AMP-dep_synth/lig_dom"/>
</dbReference>
<dbReference type="GO" id="GO:0004467">
    <property type="term" value="F:long-chain fatty acid-CoA ligase activity"/>
    <property type="evidence" value="ECO:0007669"/>
    <property type="project" value="UniProtKB-EC"/>
</dbReference>
<feature type="domain" description="AMP-dependent synthetase/ligase" evidence="3">
    <location>
        <begin position="4"/>
        <end position="333"/>
    </location>
</feature>
<dbReference type="InterPro" id="IPR045851">
    <property type="entry name" value="AMP-bd_C_sf"/>
</dbReference>
<dbReference type="InterPro" id="IPR042099">
    <property type="entry name" value="ANL_N_sf"/>
</dbReference>